<organism evidence="1 2">
    <name type="scientific">Tigriopus californicus</name>
    <name type="common">Marine copepod</name>
    <dbReference type="NCBI Taxonomy" id="6832"/>
    <lineage>
        <taxon>Eukaryota</taxon>
        <taxon>Metazoa</taxon>
        <taxon>Ecdysozoa</taxon>
        <taxon>Arthropoda</taxon>
        <taxon>Crustacea</taxon>
        <taxon>Multicrustacea</taxon>
        <taxon>Hexanauplia</taxon>
        <taxon>Copepoda</taxon>
        <taxon>Harpacticoida</taxon>
        <taxon>Harpacticidae</taxon>
        <taxon>Tigriopus</taxon>
    </lineage>
</organism>
<dbReference type="Proteomes" id="UP000318571">
    <property type="component" value="Chromosome 4"/>
</dbReference>
<gene>
    <name evidence="1" type="ORF">TCAL_15844</name>
</gene>
<keyword evidence="2" id="KW-1185">Reference proteome</keyword>
<protein>
    <submittedName>
        <fullName evidence="1">Uncharacterized protein</fullName>
    </submittedName>
</protein>
<reference evidence="1 2" key="1">
    <citation type="journal article" date="2018" name="Nat. Ecol. Evol.">
        <title>Genomic signatures of mitonuclear coevolution across populations of Tigriopus californicus.</title>
        <authorList>
            <person name="Barreto F.S."/>
            <person name="Watson E.T."/>
            <person name="Lima T.G."/>
            <person name="Willett C.S."/>
            <person name="Edmands S."/>
            <person name="Li W."/>
            <person name="Burton R.S."/>
        </authorList>
    </citation>
    <scope>NUCLEOTIDE SEQUENCE [LARGE SCALE GENOMIC DNA]</scope>
    <source>
        <strain evidence="1 2">San Diego</strain>
    </source>
</reference>
<dbReference type="AlphaFoldDB" id="A0A553NPG4"/>
<accession>A0A553NPG4</accession>
<dbReference type="EMBL" id="VCGU01000011">
    <property type="protein sequence ID" value="TRY67338.1"/>
    <property type="molecule type" value="Genomic_DNA"/>
</dbReference>
<comment type="caution">
    <text evidence="1">The sequence shown here is derived from an EMBL/GenBank/DDBJ whole genome shotgun (WGS) entry which is preliminary data.</text>
</comment>
<sequence>MHDQGIGLATQDILSPTQLFALVSPLSPPPPRSPAFPFLHPIHFAPQNDGLVRVWPAWIGMGLVVNGFGRGGETPACRREQAHARSRSGCRGSLSQRPPLFLLRLVLLPLGPPDQLFEKGPEWCHLPTVQA</sequence>
<evidence type="ECO:0000313" key="1">
    <source>
        <dbReference type="EMBL" id="TRY67338.1"/>
    </source>
</evidence>
<proteinExistence type="predicted"/>
<evidence type="ECO:0000313" key="2">
    <source>
        <dbReference type="Proteomes" id="UP000318571"/>
    </source>
</evidence>
<name>A0A553NPG4_TIGCA</name>